<evidence type="ECO:0000256" key="8">
    <source>
        <dbReference type="ARBA" id="ARBA00047469"/>
    </source>
</evidence>
<dbReference type="PRINTS" id="PR00985">
    <property type="entry name" value="TRNASYNTHLEU"/>
</dbReference>
<evidence type="ECO:0000256" key="4">
    <source>
        <dbReference type="ARBA" id="ARBA00022741"/>
    </source>
</evidence>
<dbReference type="InterPro" id="IPR025709">
    <property type="entry name" value="Leu_tRNA-synth_edit"/>
</dbReference>
<dbReference type="GO" id="GO:0005829">
    <property type="term" value="C:cytosol"/>
    <property type="evidence" value="ECO:0007669"/>
    <property type="project" value="TreeGrafter"/>
</dbReference>
<dbReference type="PROSITE" id="PS00178">
    <property type="entry name" value="AA_TRNA_LIGASE_I"/>
    <property type="match status" value="1"/>
</dbReference>
<dbReference type="FunFam" id="1.10.730.10:FF:000002">
    <property type="entry name" value="Leucine--tRNA ligase"/>
    <property type="match status" value="1"/>
</dbReference>
<dbReference type="GO" id="GO:0004823">
    <property type="term" value="F:leucine-tRNA ligase activity"/>
    <property type="evidence" value="ECO:0007669"/>
    <property type="project" value="UniProtKB-UniRule"/>
</dbReference>
<organism evidence="15 16">
    <name type="scientific">Pusillibacter faecalis</name>
    <dbReference type="NCBI Taxonomy" id="2714358"/>
    <lineage>
        <taxon>Bacteria</taxon>
        <taxon>Bacillati</taxon>
        <taxon>Bacillota</taxon>
        <taxon>Clostridia</taxon>
        <taxon>Eubacteriales</taxon>
        <taxon>Oscillospiraceae</taxon>
        <taxon>Pusillibacter</taxon>
    </lineage>
</organism>
<dbReference type="NCBIfam" id="TIGR00396">
    <property type="entry name" value="leuS_bact"/>
    <property type="match status" value="1"/>
</dbReference>
<sequence>MDIMMDGLRPMPIVEDEEKVMKYDFTAIEQKWQKKWLEEKPFTAVTGDKSREKFYGLIEFPYPSGQGLHVGHARPFTAMDIICRKKRMQGYNVLFPIGYDAFGLPTENYAVQHKIHPAKVTHDNIENFRKQLHMLGYSFDWDREVNTTDPSYYKWTQWIFLQMFKKGLAYKASMPVNWCTSCKIVLANEEVVDGVCERCGGEVIRKEKSQWMLAITKYADRLIDDLEDVDFIERVKTQQRNWIGRSEGTEVDFTATNGQKLTVYTTRCDTLFGVTYMVISPEHPFLQAWKDQIQNWDAVAAYIDEAAHKSDFERGELNKEKTGVRLEGIEAVNPASGKKVPLFVSDYVLMGYGTGIVMGVPGHDQRDWEFATKFGLPIIEVVRGGDITKEAFTLKDDTGIMVNSGFLDGLTVKEAIPAMKKWVTEQGIGHPKTNYKLRDWVFSRQRYWGEPIPLVNCPKCGWVPLPESELPLLLPEVDSYEVTDTGESPLSKMTDWVNTTCPCCGGPAQRETDTMPQWAGSSWYFLRYMDPHNDQALASKEALEYWSPVDWYNGGMEHTTLHLLYSRFWHKFLYDIGVVPTKEPYAKRTSHGMILGEGGEKMSKSRGNVVNPNDIVAQYGADTMRLYIMFVGDFEQAATWSTEAVKGSKRFLDRVWNLAEGAAESYDVTPANEAVLHKTIKKVTDDIDSLKMNTAIAAMMTAVNELTANGASRGDLRTLLLLLNPFAPHITEELWEMLGFAAKEGKMCCQADWPAYDESKTVASTVDMAVQVNGKLKGAISMPVDSGEKAVVDAALAVEKVQKATEGMKIVKTILVKNRLVNLIVKPQ</sequence>
<dbReference type="CDD" id="cd07958">
    <property type="entry name" value="Anticodon_Ia_Leu_BEm"/>
    <property type="match status" value="1"/>
</dbReference>
<dbReference type="GO" id="GO:0006429">
    <property type="term" value="P:leucyl-tRNA aminoacylation"/>
    <property type="evidence" value="ECO:0007669"/>
    <property type="project" value="UniProtKB-UniRule"/>
</dbReference>
<evidence type="ECO:0000256" key="9">
    <source>
        <dbReference type="HAMAP-Rule" id="MF_00049"/>
    </source>
</evidence>
<evidence type="ECO:0000259" key="11">
    <source>
        <dbReference type="Pfam" id="PF00133"/>
    </source>
</evidence>
<gene>
    <name evidence="9 15" type="primary">leuS</name>
    <name evidence="15" type="ORF">MM59RIKEN_01540</name>
</gene>
<evidence type="ECO:0000256" key="3">
    <source>
        <dbReference type="ARBA" id="ARBA00022598"/>
    </source>
</evidence>
<dbReference type="FunFam" id="3.40.50.620:FF:000056">
    <property type="entry name" value="Leucine--tRNA ligase"/>
    <property type="match status" value="1"/>
</dbReference>
<evidence type="ECO:0000256" key="2">
    <source>
        <dbReference type="ARBA" id="ARBA00022490"/>
    </source>
</evidence>
<reference evidence="15" key="1">
    <citation type="submission" date="2020-09" db="EMBL/GenBank/DDBJ databases">
        <title>New species isolated from human feces.</title>
        <authorList>
            <person name="Kitahara M."/>
            <person name="Shigeno Y."/>
            <person name="Shime M."/>
            <person name="Matsumoto Y."/>
            <person name="Nakamura S."/>
            <person name="Motooka D."/>
            <person name="Fukuoka S."/>
            <person name="Nishikawa H."/>
            <person name="Benno Y."/>
        </authorList>
    </citation>
    <scope>NUCLEOTIDE SEQUENCE</scope>
    <source>
        <strain evidence="15">MM59</strain>
    </source>
</reference>
<dbReference type="Pfam" id="PF13603">
    <property type="entry name" value="tRNA-synt_1_2"/>
    <property type="match status" value="1"/>
</dbReference>
<dbReference type="EMBL" id="AP023420">
    <property type="protein sequence ID" value="BCK82835.1"/>
    <property type="molecule type" value="Genomic_DNA"/>
</dbReference>
<keyword evidence="2 9" id="KW-0963">Cytoplasm</keyword>
<comment type="catalytic activity">
    <reaction evidence="8 9">
        <text>tRNA(Leu) + L-leucine + ATP = L-leucyl-tRNA(Leu) + AMP + diphosphate</text>
        <dbReference type="Rhea" id="RHEA:11688"/>
        <dbReference type="Rhea" id="RHEA-COMP:9613"/>
        <dbReference type="Rhea" id="RHEA-COMP:9622"/>
        <dbReference type="ChEBI" id="CHEBI:30616"/>
        <dbReference type="ChEBI" id="CHEBI:33019"/>
        <dbReference type="ChEBI" id="CHEBI:57427"/>
        <dbReference type="ChEBI" id="CHEBI:78442"/>
        <dbReference type="ChEBI" id="CHEBI:78494"/>
        <dbReference type="ChEBI" id="CHEBI:456215"/>
        <dbReference type="EC" id="6.1.1.4"/>
    </reaction>
</comment>
<proteinExistence type="inferred from homology"/>
<dbReference type="Proteomes" id="UP000679848">
    <property type="component" value="Chromosome"/>
</dbReference>
<feature type="domain" description="Aminoacyl-tRNA synthetase class Ia" evidence="11">
    <location>
        <begin position="437"/>
        <end position="637"/>
    </location>
</feature>
<dbReference type="SUPFAM" id="SSF52374">
    <property type="entry name" value="Nucleotidylyl transferase"/>
    <property type="match status" value="1"/>
</dbReference>
<keyword evidence="3 9" id="KW-0436">Ligase</keyword>
<evidence type="ECO:0000259" key="14">
    <source>
        <dbReference type="Pfam" id="PF13603"/>
    </source>
</evidence>
<evidence type="ECO:0000259" key="13">
    <source>
        <dbReference type="Pfam" id="PF09334"/>
    </source>
</evidence>
<dbReference type="GO" id="GO:0002161">
    <property type="term" value="F:aminoacyl-tRNA deacylase activity"/>
    <property type="evidence" value="ECO:0007669"/>
    <property type="project" value="InterPro"/>
</dbReference>
<keyword evidence="6 9" id="KW-0648">Protein biosynthesis</keyword>
<dbReference type="EC" id="6.1.1.4" evidence="9"/>
<dbReference type="Gene3D" id="3.40.50.620">
    <property type="entry name" value="HUPs"/>
    <property type="match status" value="2"/>
</dbReference>
<evidence type="ECO:0000313" key="15">
    <source>
        <dbReference type="EMBL" id="BCK82835.1"/>
    </source>
</evidence>
<keyword evidence="16" id="KW-1185">Reference proteome</keyword>
<evidence type="ECO:0000256" key="5">
    <source>
        <dbReference type="ARBA" id="ARBA00022840"/>
    </source>
</evidence>
<dbReference type="Pfam" id="PF09334">
    <property type="entry name" value="tRNA-synt_1g"/>
    <property type="match status" value="1"/>
</dbReference>
<dbReference type="InterPro" id="IPR009080">
    <property type="entry name" value="tRNAsynth_Ia_anticodon-bd"/>
</dbReference>
<dbReference type="InterPro" id="IPR002300">
    <property type="entry name" value="aa-tRNA-synth_Ia"/>
</dbReference>
<dbReference type="AlphaFoldDB" id="A0A810Q869"/>
<evidence type="ECO:0000256" key="6">
    <source>
        <dbReference type="ARBA" id="ARBA00022917"/>
    </source>
</evidence>
<dbReference type="SUPFAM" id="SSF47323">
    <property type="entry name" value="Anticodon-binding domain of a subclass of class I aminoacyl-tRNA synthetases"/>
    <property type="match status" value="1"/>
</dbReference>
<feature type="domain" description="Methionyl/Valyl/Leucyl/Isoleucyl-tRNA synthetase anticodon-binding" evidence="12">
    <location>
        <begin position="675"/>
        <end position="787"/>
    </location>
</feature>
<dbReference type="Pfam" id="PF08264">
    <property type="entry name" value="Anticodon_1"/>
    <property type="match status" value="1"/>
</dbReference>
<evidence type="ECO:0000256" key="1">
    <source>
        <dbReference type="ARBA" id="ARBA00005594"/>
    </source>
</evidence>
<dbReference type="InterPro" id="IPR002302">
    <property type="entry name" value="Leu-tRNA-ligase"/>
</dbReference>
<dbReference type="FunFam" id="3.40.50.620:FF:000077">
    <property type="entry name" value="Leucine--tRNA ligase"/>
    <property type="match status" value="1"/>
</dbReference>
<dbReference type="InterPro" id="IPR013155">
    <property type="entry name" value="M/V/L/I-tRNA-synth_anticd-bd"/>
</dbReference>
<dbReference type="KEGG" id="pfaa:MM59RIKEN_01540"/>
<dbReference type="SUPFAM" id="SSF50677">
    <property type="entry name" value="ValRS/IleRS/LeuRS editing domain"/>
    <property type="match status" value="1"/>
</dbReference>
<keyword evidence="7 9" id="KW-0030">Aminoacyl-tRNA synthetase</keyword>
<dbReference type="InterPro" id="IPR015413">
    <property type="entry name" value="Methionyl/Leucyl_tRNA_Synth"/>
</dbReference>
<evidence type="ECO:0000313" key="16">
    <source>
        <dbReference type="Proteomes" id="UP000679848"/>
    </source>
</evidence>
<dbReference type="Gene3D" id="1.10.730.10">
    <property type="entry name" value="Isoleucyl-tRNA Synthetase, Domain 1"/>
    <property type="match status" value="1"/>
</dbReference>
<evidence type="ECO:0000256" key="7">
    <source>
        <dbReference type="ARBA" id="ARBA00023146"/>
    </source>
</evidence>
<comment type="subcellular location">
    <subcellularLocation>
        <location evidence="9">Cytoplasm</location>
    </subcellularLocation>
</comment>
<keyword evidence="5 9" id="KW-0067">ATP-binding</keyword>
<feature type="domain" description="Methionyl/Leucyl tRNA synthetase" evidence="13">
    <location>
        <begin position="60"/>
        <end position="206"/>
    </location>
</feature>
<dbReference type="PANTHER" id="PTHR43740">
    <property type="entry name" value="LEUCYL-TRNA SYNTHETASE"/>
    <property type="match status" value="1"/>
</dbReference>
<accession>A0A810Q869</accession>
<dbReference type="HAMAP" id="MF_00049_B">
    <property type="entry name" value="Leu_tRNA_synth_B"/>
    <property type="match status" value="1"/>
</dbReference>
<evidence type="ECO:0000256" key="10">
    <source>
        <dbReference type="RuleBase" id="RU363035"/>
    </source>
</evidence>
<dbReference type="GO" id="GO:0005524">
    <property type="term" value="F:ATP binding"/>
    <property type="evidence" value="ECO:0007669"/>
    <property type="project" value="UniProtKB-UniRule"/>
</dbReference>
<protein>
    <recommendedName>
        <fullName evidence="9">Leucine--tRNA ligase</fullName>
        <ecNumber evidence="9">6.1.1.4</ecNumber>
    </recommendedName>
    <alternativeName>
        <fullName evidence="9">Leucyl-tRNA synthetase</fullName>
        <shortName evidence="9">LeuRS</shortName>
    </alternativeName>
</protein>
<feature type="domain" description="Leucyl-tRNA synthetase editing" evidence="14">
    <location>
        <begin position="240"/>
        <end position="423"/>
    </location>
</feature>
<feature type="short sequence motif" description="'KMSKS' region" evidence="9">
    <location>
        <begin position="601"/>
        <end position="605"/>
    </location>
</feature>
<comment type="similarity">
    <text evidence="1 9 10">Belongs to the class-I aminoacyl-tRNA synthetase family.</text>
</comment>
<dbReference type="CDD" id="cd00812">
    <property type="entry name" value="LeuRS_core"/>
    <property type="match status" value="1"/>
</dbReference>
<dbReference type="PANTHER" id="PTHR43740:SF2">
    <property type="entry name" value="LEUCINE--TRNA LIGASE, MITOCHONDRIAL"/>
    <property type="match status" value="1"/>
</dbReference>
<dbReference type="InterPro" id="IPR014729">
    <property type="entry name" value="Rossmann-like_a/b/a_fold"/>
</dbReference>
<dbReference type="Gene3D" id="3.10.20.590">
    <property type="match status" value="1"/>
</dbReference>
<dbReference type="InterPro" id="IPR009008">
    <property type="entry name" value="Val/Leu/Ile-tRNA-synth_edit"/>
</dbReference>
<name>A0A810Q869_9FIRM</name>
<evidence type="ECO:0000259" key="12">
    <source>
        <dbReference type="Pfam" id="PF08264"/>
    </source>
</evidence>
<dbReference type="Pfam" id="PF00133">
    <property type="entry name" value="tRNA-synt_1"/>
    <property type="match status" value="1"/>
</dbReference>
<comment type="caution">
    <text evidence="9">Lacks conserved residue(s) required for the propagation of feature annotation.</text>
</comment>
<keyword evidence="4 9" id="KW-0547">Nucleotide-binding</keyword>
<dbReference type="InterPro" id="IPR001412">
    <property type="entry name" value="aa-tRNA-synth_I_CS"/>
</dbReference>
<feature type="binding site" evidence="9">
    <location>
        <position position="604"/>
    </location>
    <ligand>
        <name>ATP</name>
        <dbReference type="ChEBI" id="CHEBI:30616"/>
    </ligand>
</feature>